<dbReference type="OrthoDB" id="7462354at2"/>
<sequence length="348" mass="38406">MSQPQTHRVEFIGNAKTYFGIWIVNILLSIVTLGIYSAWAKVRTRRYFAQNTLIDKRRFDYHATGGQILIGRIIVVLGLAVLAIPLVNIVAAIALFFALPWLLNRSIAFNARMTSFSGVRFGFKGSYGRSFLVFILYPILAALTLFTTYPFSARATHRYIIGQHRFGTANFGFDSPIGPFYKAFLFAVGWSALVLVVGFFALGGTQLLYTLAMSQQPGGQPDPAFIWSIVLFYVVLLVAILPAGFIYQAYLRNAVYAQATLEGGYRFHSSLSPVKLMWIALSNAVVVACTLGLMLPWAKIRMARYLADHTQVHAAGSLDEFVGQESEKVSALGDAYTDIEGIDLGVAI</sequence>
<gene>
    <name evidence="2" type="ORF">C9E81_20165</name>
</gene>
<feature type="transmembrane region" description="Helical" evidence="1">
    <location>
        <begin position="183"/>
        <end position="212"/>
    </location>
</feature>
<dbReference type="Proteomes" id="UP000273516">
    <property type="component" value="Unassembled WGS sequence"/>
</dbReference>
<feature type="transmembrane region" description="Helical" evidence="1">
    <location>
        <begin position="276"/>
        <end position="295"/>
    </location>
</feature>
<keyword evidence="1" id="KW-0812">Transmembrane</keyword>
<accession>A0A3M0M7U9</accession>
<name>A0A3M0M7U9_9RHOB</name>
<protein>
    <submittedName>
        <fullName evidence="2">DUF898 domain-containing protein</fullName>
    </submittedName>
</protein>
<reference evidence="2 3" key="1">
    <citation type="submission" date="2018-07" db="EMBL/GenBank/DDBJ databases">
        <authorList>
            <person name="Zhang Y."/>
            <person name="Wang L."/>
            <person name="Ma S."/>
        </authorList>
    </citation>
    <scope>NUCLEOTIDE SEQUENCE [LARGE SCALE GENOMIC DNA]</scope>
    <source>
        <strain evidence="2 3">4-2</strain>
    </source>
</reference>
<dbReference type="EMBL" id="QOKZ01000011">
    <property type="protein sequence ID" value="RMC31610.1"/>
    <property type="molecule type" value="Genomic_DNA"/>
</dbReference>
<feature type="transmembrane region" description="Helical" evidence="1">
    <location>
        <begin position="61"/>
        <end position="83"/>
    </location>
</feature>
<keyword evidence="1" id="KW-1133">Transmembrane helix</keyword>
<dbReference type="Pfam" id="PF05987">
    <property type="entry name" value="DUF898"/>
    <property type="match status" value="1"/>
</dbReference>
<feature type="transmembrane region" description="Helical" evidence="1">
    <location>
        <begin position="224"/>
        <end position="247"/>
    </location>
</feature>
<dbReference type="RefSeq" id="WP_122114154.1">
    <property type="nucleotide sequence ID" value="NZ_QOKZ01000011.1"/>
</dbReference>
<feature type="transmembrane region" description="Helical" evidence="1">
    <location>
        <begin position="20"/>
        <end position="40"/>
    </location>
</feature>
<evidence type="ECO:0000256" key="1">
    <source>
        <dbReference type="SAM" id="Phobius"/>
    </source>
</evidence>
<keyword evidence="1" id="KW-0472">Membrane</keyword>
<organism evidence="2 3">
    <name type="scientific">Paracoccus alkanivorans</name>
    <dbReference type="NCBI Taxonomy" id="2116655"/>
    <lineage>
        <taxon>Bacteria</taxon>
        <taxon>Pseudomonadati</taxon>
        <taxon>Pseudomonadota</taxon>
        <taxon>Alphaproteobacteria</taxon>
        <taxon>Rhodobacterales</taxon>
        <taxon>Paracoccaceae</taxon>
        <taxon>Paracoccus</taxon>
    </lineage>
</organism>
<evidence type="ECO:0000313" key="2">
    <source>
        <dbReference type="EMBL" id="RMC31610.1"/>
    </source>
</evidence>
<dbReference type="InterPro" id="IPR010295">
    <property type="entry name" value="DUF898"/>
</dbReference>
<feature type="transmembrane region" description="Helical" evidence="1">
    <location>
        <begin position="89"/>
        <end position="109"/>
    </location>
</feature>
<evidence type="ECO:0000313" key="3">
    <source>
        <dbReference type="Proteomes" id="UP000273516"/>
    </source>
</evidence>
<keyword evidence="3" id="KW-1185">Reference proteome</keyword>
<comment type="caution">
    <text evidence="2">The sequence shown here is derived from an EMBL/GenBank/DDBJ whole genome shotgun (WGS) entry which is preliminary data.</text>
</comment>
<dbReference type="AlphaFoldDB" id="A0A3M0M7U9"/>
<proteinExistence type="predicted"/>
<feature type="transmembrane region" description="Helical" evidence="1">
    <location>
        <begin position="130"/>
        <end position="149"/>
    </location>
</feature>